<feature type="compositionally biased region" description="Polar residues" evidence="1">
    <location>
        <begin position="11"/>
        <end position="37"/>
    </location>
</feature>
<evidence type="ECO:0000313" key="2">
    <source>
        <dbReference type="EMBL" id="MED6111993.1"/>
    </source>
</evidence>
<reference evidence="2 3" key="1">
    <citation type="journal article" date="2023" name="Plants (Basel)">
        <title>Bridging the Gap: Combining Genomics and Transcriptomics Approaches to Understand Stylosanthes scabra, an Orphan Legume from the Brazilian Caatinga.</title>
        <authorList>
            <person name="Ferreira-Neto J.R.C."/>
            <person name="da Silva M.D."/>
            <person name="Binneck E."/>
            <person name="de Melo N.F."/>
            <person name="da Silva R.H."/>
            <person name="de Melo A.L.T.M."/>
            <person name="Pandolfi V."/>
            <person name="Bustamante F.O."/>
            <person name="Brasileiro-Vidal A.C."/>
            <person name="Benko-Iseppon A.M."/>
        </authorList>
    </citation>
    <scope>NUCLEOTIDE SEQUENCE [LARGE SCALE GENOMIC DNA]</scope>
    <source>
        <tissue evidence="2">Leaves</tissue>
    </source>
</reference>
<feature type="region of interest" description="Disordered" evidence="1">
    <location>
        <begin position="136"/>
        <end position="155"/>
    </location>
</feature>
<name>A0ABU6QJJ5_9FABA</name>
<comment type="caution">
    <text evidence="2">The sequence shown here is derived from an EMBL/GenBank/DDBJ whole genome shotgun (WGS) entry which is preliminary data.</text>
</comment>
<evidence type="ECO:0000313" key="3">
    <source>
        <dbReference type="Proteomes" id="UP001341840"/>
    </source>
</evidence>
<gene>
    <name evidence="2" type="ORF">PIB30_057512</name>
</gene>
<dbReference type="Proteomes" id="UP001341840">
    <property type="component" value="Unassembled WGS sequence"/>
</dbReference>
<organism evidence="2 3">
    <name type="scientific">Stylosanthes scabra</name>
    <dbReference type="NCBI Taxonomy" id="79078"/>
    <lineage>
        <taxon>Eukaryota</taxon>
        <taxon>Viridiplantae</taxon>
        <taxon>Streptophyta</taxon>
        <taxon>Embryophyta</taxon>
        <taxon>Tracheophyta</taxon>
        <taxon>Spermatophyta</taxon>
        <taxon>Magnoliopsida</taxon>
        <taxon>eudicotyledons</taxon>
        <taxon>Gunneridae</taxon>
        <taxon>Pentapetalae</taxon>
        <taxon>rosids</taxon>
        <taxon>fabids</taxon>
        <taxon>Fabales</taxon>
        <taxon>Fabaceae</taxon>
        <taxon>Papilionoideae</taxon>
        <taxon>50 kb inversion clade</taxon>
        <taxon>dalbergioids sensu lato</taxon>
        <taxon>Dalbergieae</taxon>
        <taxon>Pterocarpus clade</taxon>
        <taxon>Stylosanthes</taxon>
    </lineage>
</organism>
<sequence>MDEMINKFRPAQSNSGNTSMRGSALSDRTNQNTTLSSDLGGCNAAEESVFSKNKRKVAHSCEIAIQGSKGNTPVRNINENLGKENNVFGQTQEATLSSSTTADLEKQQISTVTLGVITPRSTKKTRLDRYIKLRDKRNKRSELTGQGSSNGHLPALHNQVYNTHKNLTTADRVSQVMNPTNATSG</sequence>
<protein>
    <submittedName>
        <fullName evidence="2">Uncharacterized protein</fullName>
    </submittedName>
</protein>
<evidence type="ECO:0000256" key="1">
    <source>
        <dbReference type="SAM" id="MobiDB-lite"/>
    </source>
</evidence>
<keyword evidence="3" id="KW-1185">Reference proteome</keyword>
<accession>A0ABU6QJJ5</accession>
<feature type="region of interest" description="Disordered" evidence="1">
    <location>
        <begin position="1"/>
        <end position="39"/>
    </location>
</feature>
<dbReference type="EMBL" id="JASCZI010000472">
    <property type="protein sequence ID" value="MED6111993.1"/>
    <property type="molecule type" value="Genomic_DNA"/>
</dbReference>
<proteinExistence type="predicted"/>